<dbReference type="Proteomes" id="UP000037029">
    <property type="component" value="Chromosome"/>
</dbReference>
<proteinExistence type="predicted"/>
<dbReference type="AlphaFoldDB" id="A0A0J9D497"/>
<protein>
    <submittedName>
        <fullName evidence="1">Uncharacterized protein</fullName>
    </submittedName>
</protein>
<evidence type="ECO:0000313" key="2">
    <source>
        <dbReference type="Proteomes" id="UP000037029"/>
    </source>
</evidence>
<organism evidence="1 2">
    <name type="scientific">Sphingobium yanoikuyae</name>
    <name type="common">Sphingomonas yanoikuyae</name>
    <dbReference type="NCBI Taxonomy" id="13690"/>
    <lineage>
        <taxon>Bacteria</taxon>
        <taxon>Pseudomonadati</taxon>
        <taxon>Pseudomonadota</taxon>
        <taxon>Alphaproteobacteria</taxon>
        <taxon>Sphingomonadales</taxon>
        <taxon>Sphingomonadaceae</taxon>
        <taxon>Sphingobium</taxon>
    </lineage>
</organism>
<dbReference type="RefSeq" id="WP_048937207.1">
    <property type="nucleotide sequence ID" value="NZ_CP020925.1"/>
</dbReference>
<reference evidence="1 2" key="1">
    <citation type="submission" date="2017-04" db="EMBL/GenBank/DDBJ databases">
        <title>Characterization, genome and methylation analysis of a phthalic acid esters degrading strain Sphingobium yanoikuyae SHJ.</title>
        <authorList>
            <person name="Feng L."/>
        </authorList>
    </citation>
    <scope>NUCLEOTIDE SEQUENCE [LARGE SCALE GENOMIC DNA]</scope>
    <source>
        <strain evidence="1 2">SHJ</strain>
    </source>
</reference>
<dbReference type="EMBL" id="CP020925">
    <property type="protein sequence ID" value="ATP19766.1"/>
    <property type="molecule type" value="Genomic_DNA"/>
</dbReference>
<sequence>MSQPENPSAFPVNTANDLNPGAYGAEPGMTLRDWFAGQAIGAVIRQCAGDAAFGYPEGIESMEQLFASKAFALADAMLAERAKGGAA</sequence>
<evidence type="ECO:0000313" key="1">
    <source>
        <dbReference type="EMBL" id="ATP19766.1"/>
    </source>
</evidence>
<accession>A0A0J9D497</accession>
<gene>
    <name evidence="1" type="ORF">BV87_16095</name>
</gene>
<name>A0A0J9D497_SPHYA</name>